<proteinExistence type="predicted"/>
<dbReference type="InterPro" id="IPR011051">
    <property type="entry name" value="RmlC_Cupin_sf"/>
</dbReference>
<gene>
    <name evidence="2" type="ORF">METZ01_LOCUS6641</name>
</gene>
<dbReference type="Pfam" id="PF00190">
    <property type="entry name" value="Cupin_1"/>
    <property type="match status" value="1"/>
</dbReference>
<dbReference type="InterPro" id="IPR006045">
    <property type="entry name" value="Cupin_1"/>
</dbReference>
<protein>
    <recommendedName>
        <fullName evidence="1">Cupin type-1 domain-containing protein</fullName>
    </recommendedName>
</protein>
<sequence length="171" mass="17871">MLRTGVFAMLLGLTATQSPPGSTVYVSADDIAATMAAAPEGRVSDQSIRMIDAGGYNVGIGLVRRPSTQPGGAIQHHNQTEVYYVVEGTGTLITGGTLVDGQPLDPDGNTVKNLTGPSSVGPRIQGGESQRIGKDDMLIIPAGTAHGFSNIEEDIAYLVIRIDPDQLVQLK</sequence>
<evidence type="ECO:0000259" key="1">
    <source>
        <dbReference type="Pfam" id="PF00190"/>
    </source>
</evidence>
<dbReference type="EMBL" id="UINC01000349">
    <property type="protein sequence ID" value="SUZ53787.1"/>
    <property type="molecule type" value="Genomic_DNA"/>
</dbReference>
<feature type="domain" description="Cupin type-1" evidence="1">
    <location>
        <begin position="59"/>
        <end position="166"/>
    </location>
</feature>
<reference evidence="2" key="1">
    <citation type="submission" date="2018-05" db="EMBL/GenBank/DDBJ databases">
        <authorList>
            <person name="Lanie J.A."/>
            <person name="Ng W.-L."/>
            <person name="Kazmierczak K.M."/>
            <person name="Andrzejewski T.M."/>
            <person name="Davidsen T.M."/>
            <person name="Wayne K.J."/>
            <person name="Tettelin H."/>
            <person name="Glass J.I."/>
            <person name="Rusch D."/>
            <person name="Podicherti R."/>
            <person name="Tsui H.-C.T."/>
            <person name="Winkler M.E."/>
        </authorList>
    </citation>
    <scope>NUCLEOTIDE SEQUENCE</scope>
</reference>
<evidence type="ECO:0000313" key="2">
    <source>
        <dbReference type="EMBL" id="SUZ53787.1"/>
    </source>
</evidence>
<dbReference type="AlphaFoldDB" id="A0A381NGW7"/>
<dbReference type="Gene3D" id="2.60.120.10">
    <property type="entry name" value="Jelly Rolls"/>
    <property type="match status" value="1"/>
</dbReference>
<dbReference type="InterPro" id="IPR014710">
    <property type="entry name" value="RmlC-like_jellyroll"/>
</dbReference>
<organism evidence="2">
    <name type="scientific">marine metagenome</name>
    <dbReference type="NCBI Taxonomy" id="408172"/>
    <lineage>
        <taxon>unclassified sequences</taxon>
        <taxon>metagenomes</taxon>
        <taxon>ecological metagenomes</taxon>
    </lineage>
</organism>
<name>A0A381NGW7_9ZZZZ</name>
<dbReference type="CDD" id="cd02208">
    <property type="entry name" value="cupin_RmlC-like"/>
    <property type="match status" value="1"/>
</dbReference>
<dbReference type="SUPFAM" id="SSF51182">
    <property type="entry name" value="RmlC-like cupins"/>
    <property type="match status" value="1"/>
</dbReference>
<accession>A0A381NGW7</accession>